<evidence type="ECO:0000313" key="5">
    <source>
        <dbReference type="EMBL" id="RID94104.1"/>
    </source>
</evidence>
<evidence type="ECO:0000256" key="2">
    <source>
        <dbReference type="HAMAP-Rule" id="MF_01477"/>
    </source>
</evidence>
<reference evidence="6" key="1">
    <citation type="submission" date="2016-08" db="EMBL/GenBank/DDBJ databases">
        <authorList>
            <person name="Holder M.E."/>
            <person name="Ajami N.J."/>
            <person name="Petrosino J.F."/>
        </authorList>
    </citation>
    <scope>NUCLEOTIDE SEQUENCE [LARGE SCALE GENOMIC DNA]</scope>
    <source>
        <strain evidence="6">F0677</strain>
    </source>
</reference>
<dbReference type="RefSeq" id="WP_022513395.1">
    <property type="nucleotide sequence ID" value="NZ_CP017037.1"/>
</dbReference>
<proteinExistence type="inferred from homology"/>
<dbReference type="EMBL" id="QWKU01000001">
    <property type="protein sequence ID" value="RID94104.1"/>
    <property type="molecule type" value="Genomic_DNA"/>
</dbReference>
<dbReference type="PANTHER" id="PTHR21043:SF0">
    <property type="entry name" value="MITOCHONDRIAL ASSEMBLY OF RIBOSOMAL LARGE SUBUNIT PROTEIN 1"/>
    <property type="match status" value="1"/>
</dbReference>
<dbReference type="SUPFAM" id="SSF81301">
    <property type="entry name" value="Nucleotidyltransferase"/>
    <property type="match status" value="1"/>
</dbReference>
<dbReference type="AlphaFoldDB" id="A0A1B3WDA7"/>
<keyword evidence="2" id="KW-0963">Cytoplasm</keyword>
<dbReference type="GO" id="GO:0005737">
    <property type="term" value="C:cytoplasm"/>
    <property type="evidence" value="ECO:0007669"/>
    <property type="project" value="UniProtKB-SubCell"/>
</dbReference>
<dbReference type="NCBIfam" id="TIGR00090">
    <property type="entry name" value="rsfS_iojap_ybeB"/>
    <property type="match status" value="1"/>
</dbReference>
<evidence type="ECO:0000256" key="3">
    <source>
        <dbReference type="SAM" id="Coils"/>
    </source>
</evidence>
<sequence length="126" mass="14550">MNQEVKMICQAISSKKGVLIKVLDVKDLTSVADYFILSSTRNKKQAQAAADAVEEKMKENNIRCLRKEGYREGDWILMDFSDVIVHIFTDDERRHYELDSLWGDAPVEEYHDDVEIISEGILQVKK</sequence>
<keyword evidence="2" id="KW-0810">Translation regulation</keyword>
<evidence type="ECO:0000313" key="7">
    <source>
        <dbReference type="Proteomes" id="UP000266262"/>
    </source>
</evidence>
<comment type="subunit">
    <text evidence="2">Interacts with ribosomal protein uL14 (rplN).</text>
</comment>
<keyword evidence="7" id="KW-1185">Reference proteome</keyword>
<dbReference type="OrthoDB" id="9793681at2"/>
<protein>
    <recommendedName>
        <fullName evidence="2">Ribosomal silencing factor RsfS</fullName>
    </recommendedName>
</protein>
<name>A0A1B3WDA7_9FIRM</name>
<organism evidence="4 6">
    <name type="scientific">Dialister pneumosintes</name>
    <dbReference type="NCBI Taxonomy" id="39950"/>
    <lineage>
        <taxon>Bacteria</taxon>
        <taxon>Bacillati</taxon>
        <taxon>Bacillota</taxon>
        <taxon>Negativicutes</taxon>
        <taxon>Veillonellales</taxon>
        <taxon>Veillonellaceae</taxon>
        <taxon>Dialister</taxon>
    </lineage>
</organism>
<dbReference type="Pfam" id="PF02410">
    <property type="entry name" value="RsfS"/>
    <property type="match status" value="1"/>
</dbReference>
<dbReference type="Gene3D" id="3.30.460.10">
    <property type="entry name" value="Beta Polymerase, domain 2"/>
    <property type="match status" value="1"/>
</dbReference>
<feature type="coiled-coil region" evidence="3">
    <location>
        <begin position="36"/>
        <end position="63"/>
    </location>
</feature>
<dbReference type="PANTHER" id="PTHR21043">
    <property type="entry name" value="IOJAP SUPERFAMILY ORTHOLOG"/>
    <property type="match status" value="1"/>
</dbReference>
<reference evidence="4" key="2">
    <citation type="submission" date="2016-08" db="EMBL/GenBank/DDBJ databases">
        <authorList>
            <person name="Seilhamer J.J."/>
        </authorList>
    </citation>
    <scope>NUCLEOTIDE SEQUENCE [LARGE SCALE GENOMIC DNA]</scope>
    <source>
        <strain evidence="4">F0677</strain>
    </source>
</reference>
<reference evidence="5 7" key="3">
    <citation type="submission" date="2018-08" db="EMBL/GenBank/DDBJ databases">
        <title>Draft genome sequence of Dialister pneumosintes KCOM 1685.</title>
        <authorList>
            <person name="Kook J.-K."/>
            <person name="Park S.-N."/>
            <person name="Lim Y.K."/>
        </authorList>
    </citation>
    <scope>NUCLEOTIDE SEQUENCE [LARGE SCALE GENOMIC DNA]</scope>
    <source>
        <strain evidence="5 7">KCOM 1685</strain>
    </source>
</reference>
<comment type="subcellular location">
    <subcellularLocation>
        <location evidence="2">Cytoplasm</location>
    </subcellularLocation>
</comment>
<keyword evidence="3" id="KW-0175">Coiled coil</keyword>
<dbReference type="Proteomes" id="UP000094757">
    <property type="component" value="Chromosome"/>
</dbReference>
<dbReference type="HAMAP" id="MF_01477">
    <property type="entry name" value="Iojap_RsfS"/>
    <property type="match status" value="1"/>
</dbReference>
<dbReference type="InterPro" id="IPR043519">
    <property type="entry name" value="NT_sf"/>
</dbReference>
<keyword evidence="2" id="KW-0678">Repressor</keyword>
<comment type="similarity">
    <text evidence="1 2">Belongs to the Iojap/RsfS family.</text>
</comment>
<dbReference type="InterPro" id="IPR004394">
    <property type="entry name" value="Iojap/RsfS/C7orf30"/>
</dbReference>
<dbReference type="EMBL" id="CP017037">
    <property type="protein sequence ID" value="AOH38932.1"/>
    <property type="molecule type" value="Genomic_DNA"/>
</dbReference>
<dbReference type="STRING" id="39950.BCB69_02445"/>
<dbReference type="GO" id="GO:0043023">
    <property type="term" value="F:ribosomal large subunit binding"/>
    <property type="evidence" value="ECO:0007669"/>
    <property type="project" value="TreeGrafter"/>
</dbReference>
<evidence type="ECO:0000256" key="1">
    <source>
        <dbReference type="ARBA" id="ARBA00010574"/>
    </source>
</evidence>
<evidence type="ECO:0000313" key="4">
    <source>
        <dbReference type="EMBL" id="AOH38932.1"/>
    </source>
</evidence>
<gene>
    <name evidence="2 5" type="primary">rsfS</name>
    <name evidence="4" type="ORF">BCB69_02445</name>
    <name evidence="5" type="ORF">DX915_00750</name>
</gene>
<evidence type="ECO:0000313" key="6">
    <source>
        <dbReference type="Proteomes" id="UP000094757"/>
    </source>
</evidence>
<comment type="function">
    <text evidence="2">Functions as a ribosomal silencing factor. Interacts with ribosomal protein uL14 (rplN), blocking formation of intersubunit bridge B8. Prevents association of the 30S and 50S ribosomal subunits and the formation of functional ribosomes, thus repressing translation.</text>
</comment>
<accession>A0A1B3WDA7</accession>
<dbReference type="KEGG" id="dpn:BCB69_02445"/>
<dbReference type="GO" id="GO:0017148">
    <property type="term" value="P:negative regulation of translation"/>
    <property type="evidence" value="ECO:0007669"/>
    <property type="project" value="UniProtKB-UniRule"/>
</dbReference>
<dbReference type="GO" id="GO:0042256">
    <property type="term" value="P:cytosolic ribosome assembly"/>
    <property type="evidence" value="ECO:0007669"/>
    <property type="project" value="UniProtKB-UniRule"/>
</dbReference>
<dbReference type="Proteomes" id="UP000266262">
    <property type="component" value="Unassembled WGS sequence"/>
</dbReference>
<dbReference type="GO" id="GO:0090071">
    <property type="term" value="P:negative regulation of ribosome biogenesis"/>
    <property type="evidence" value="ECO:0007669"/>
    <property type="project" value="UniProtKB-UniRule"/>
</dbReference>